<evidence type="ECO:0000256" key="2">
    <source>
        <dbReference type="ARBA" id="ARBA00022737"/>
    </source>
</evidence>
<dbReference type="InterPro" id="IPR015943">
    <property type="entry name" value="WD40/YVTN_repeat-like_dom_sf"/>
</dbReference>
<keyword evidence="5" id="KW-1185">Reference proteome</keyword>
<dbReference type="PANTHER" id="PTHR19854:SF1">
    <property type="entry name" value="GUANINE NUCLEOTIDE-BINDING PROTEIN SUBUNIT BETA-LIKE PROTEIN 1"/>
    <property type="match status" value="1"/>
</dbReference>
<name>A0AAW1PD11_9CHLO</name>
<protein>
    <recommendedName>
        <fullName evidence="6">Guanine nucleotide-binding protein subunit beta-like protein 1</fullName>
    </recommendedName>
</protein>
<dbReference type="InterPro" id="IPR036322">
    <property type="entry name" value="WD40_repeat_dom_sf"/>
</dbReference>
<keyword evidence="1 3" id="KW-0853">WD repeat</keyword>
<dbReference type="PANTHER" id="PTHR19854">
    <property type="entry name" value="TRANSDUCIN BETA-LIKE 3"/>
    <property type="match status" value="1"/>
</dbReference>
<evidence type="ECO:0000256" key="3">
    <source>
        <dbReference type="PROSITE-ProRule" id="PRU00221"/>
    </source>
</evidence>
<comment type="caution">
    <text evidence="4">The sequence shown here is derived from an EMBL/GenBank/DDBJ whole genome shotgun (WGS) entry which is preliminary data.</text>
</comment>
<proteinExistence type="predicted"/>
<evidence type="ECO:0000313" key="4">
    <source>
        <dbReference type="EMBL" id="KAK9807366.1"/>
    </source>
</evidence>
<dbReference type="InterPro" id="IPR001680">
    <property type="entry name" value="WD40_rpt"/>
</dbReference>
<dbReference type="Proteomes" id="UP001465755">
    <property type="component" value="Unassembled WGS sequence"/>
</dbReference>
<feature type="repeat" description="WD" evidence="3">
    <location>
        <begin position="12"/>
        <end position="53"/>
    </location>
</feature>
<evidence type="ECO:0000313" key="5">
    <source>
        <dbReference type="Proteomes" id="UP001465755"/>
    </source>
</evidence>
<accession>A0AAW1PD11</accession>
<dbReference type="PROSITE" id="PS50294">
    <property type="entry name" value="WD_REPEATS_REGION"/>
    <property type="match status" value="1"/>
</dbReference>
<dbReference type="PROSITE" id="PS50082">
    <property type="entry name" value="WD_REPEATS_2"/>
    <property type="match status" value="2"/>
</dbReference>
<dbReference type="SMART" id="SM00320">
    <property type="entry name" value="WD40"/>
    <property type="match status" value="4"/>
</dbReference>
<dbReference type="Pfam" id="PF00400">
    <property type="entry name" value="WD40"/>
    <property type="match status" value="2"/>
</dbReference>
<feature type="repeat" description="WD" evidence="3">
    <location>
        <begin position="273"/>
        <end position="308"/>
    </location>
</feature>
<dbReference type="AlphaFoldDB" id="A0AAW1PD11"/>
<organism evidence="4 5">
    <name type="scientific">Symbiochloris irregularis</name>
    <dbReference type="NCBI Taxonomy" id="706552"/>
    <lineage>
        <taxon>Eukaryota</taxon>
        <taxon>Viridiplantae</taxon>
        <taxon>Chlorophyta</taxon>
        <taxon>core chlorophytes</taxon>
        <taxon>Trebouxiophyceae</taxon>
        <taxon>Trebouxiales</taxon>
        <taxon>Trebouxiaceae</taxon>
        <taxon>Symbiochloris</taxon>
    </lineage>
</organism>
<reference evidence="4 5" key="1">
    <citation type="journal article" date="2024" name="Nat. Commun.">
        <title>Phylogenomics reveals the evolutionary origins of lichenization in chlorophyte algae.</title>
        <authorList>
            <person name="Puginier C."/>
            <person name="Libourel C."/>
            <person name="Otte J."/>
            <person name="Skaloud P."/>
            <person name="Haon M."/>
            <person name="Grisel S."/>
            <person name="Petersen M."/>
            <person name="Berrin J.G."/>
            <person name="Delaux P.M."/>
            <person name="Dal Grande F."/>
            <person name="Keller J."/>
        </authorList>
    </citation>
    <scope>NUCLEOTIDE SEQUENCE [LARGE SCALE GENOMIC DNA]</scope>
    <source>
        <strain evidence="4 5">SAG 2036</strain>
    </source>
</reference>
<evidence type="ECO:0000256" key="1">
    <source>
        <dbReference type="ARBA" id="ARBA00022574"/>
    </source>
</evidence>
<dbReference type="SUPFAM" id="SSF50978">
    <property type="entry name" value="WD40 repeat-like"/>
    <property type="match status" value="1"/>
</dbReference>
<dbReference type="Gene3D" id="2.130.10.10">
    <property type="entry name" value="YVTN repeat-like/Quinoprotein amine dehydrogenase"/>
    <property type="match status" value="1"/>
</dbReference>
<keyword evidence="2" id="KW-0677">Repeat</keyword>
<evidence type="ECO:0008006" key="6">
    <source>
        <dbReference type="Google" id="ProtNLM"/>
    </source>
</evidence>
<gene>
    <name evidence="4" type="ORF">WJX73_007236</name>
</gene>
<sequence length="308" mass="33617">MAGPIPAPDYVLRQHSASVQAIALRTDNALLYSGDATGHLIIWNLDQRRPAFHRRLHSDEAGVICLLLLNGERLVSQGRDGLVQGWALNEQHAPAGIALCGKKTAPSVDLLAHPDTEASNIVLRSVQDPKWQITFDQGAAGLKHGMCMHISLFEHAEAIYVISAYEDGMVAIWDAAKPLQPCLCQRLHKEPIMALALNPDNTGGICTSADDQVVLFTLDLSRMAFSGITRVTMSSPGCSGVAIRADQRIFALASWTGEVSVYHMRKRRCLAVLQYHRELATCVLFNTETQQIVTAAKDGAIAMWVPSE</sequence>
<dbReference type="EMBL" id="JALJOQ010000031">
    <property type="protein sequence ID" value="KAK9807366.1"/>
    <property type="molecule type" value="Genomic_DNA"/>
</dbReference>